<dbReference type="AlphaFoldDB" id="A0A7K1YEA5"/>
<reference evidence="1 2" key="1">
    <citation type="submission" date="2019-11" db="EMBL/GenBank/DDBJ databases">
        <title>Pedobacter sp. HMF7647 Genome sequencing and assembly.</title>
        <authorList>
            <person name="Kang H."/>
            <person name="Kim H."/>
            <person name="Joh K."/>
        </authorList>
    </citation>
    <scope>NUCLEOTIDE SEQUENCE [LARGE SCALE GENOMIC DNA]</scope>
    <source>
        <strain evidence="1 2">HMF7647</strain>
    </source>
</reference>
<organism evidence="1 2">
    <name type="scientific">Hufsiella arboris</name>
    <dbReference type="NCBI Taxonomy" id="2695275"/>
    <lineage>
        <taxon>Bacteria</taxon>
        <taxon>Pseudomonadati</taxon>
        <taxon>Bacteroidota</taxon>
        <taxon>Sphingobacteriia</taxon>
        <taxon>Sphingobacteriales</taxon>
        <taxon>Sphingobacteriaceae</taxon>
        <taxon>Hufsiella</taxon>
    </lineage>
</organism>
<proteinExistence type="predicted"/>
<sequence length="754" mass="83664">MDFHISKIFLQNKNILKAKRDFGDPYLWVLAKNNEVYRINSITNVLEDYTARFSAYGNLNFIDIAGHNKDSVYIATSSTNVILYLNGLTKVIGSQEGIPGTVNSIGMDYPGGYVYDFIDGDLRGREGDAFFIATDHGMCLYDYKLGKILPNATKKPAKVFEATYRSEMFSNLDFGGFFSLIPQYSTIQLNKGTSGGYGGTLYYGADDYGNNIYTAYYTYGMVGNDPADLSVYESGFLMNIYWGSENGLFQKDRNYSSNYTSPHKHYLHGLKVNKITSIYGLRAFGSGGFFNPGLIKENLLVGTDKGFYFSTSGYEELDENRMNKYSFFKHPGFGDKVINDICVNATSYQRPVCEDGVWVSTESGLYLLKPDYAPYIDFKKRLKAIYFGGEYSGDTVIQVCQGVNTVAINPLFSSVGSLAQWYRNGIELSGESDGNLKINSSGEYYAILYDPCSGFHIETNHLKVSVLQSPVFSFEYPDTLKYCKGSLATLKTENNPAYRYRWYRDNVLINQTNARLDISESGRYRIEVSACKGSWVSSKSVRINFVELPEPVISSAKPSYCEGETAQLSINVNADSANNIDWLRDGKVVKDLHGKITISTTEPGLYSVELKDSVSGCKRLSEGFSLSFIPFPELTISKQNISDLCAGQPVVLTATHSPGTFSWSTGETKDSIRVYSSGMYYATIKPTSGCSVTLGMGIKFFANPVLNLSDTSVCSFSGEKITLSAPPGFKKYEWNGREGTDKFTTAEPGPVILL</sequence>
<keyword evidence="2" id="KW-1185">Reference proteome</keyword>
<dbReference type="InterPro" id="IPR036179">
    <property type="entry name" value="Ig-like_dom_sf"/>
</dbReference>
<dbReference type="SUPFAM" id="SSF48726">
    <property type="entry name" value="Immunoglobulin"/>
    <property type="match status" value="1"/>
</dbReference>
<evidence type="ECO:0000313" key="1">
    <source>
        <dbReference type="EMBL" id="MXV52368.1"/>
    </source>
</evidence>
<gene>
    <name evidence="1" type="ORF">GS399_15445</name>
</gene>
<accession>A0A7K1YEA5</accession>
<dbReference type="EMBL" id="WVHT01000007">
    <property type="protein sequence ID" value="MXV52368.1"/>
    <property type="molecule type" value="Genomic_DNA"/>
</dbReference>
<dbReference type="Proteomes" id="UP000466586">
    <property type="component" value="Unassembled WGS sequence"/>
</dbReference>
<name>A0A7K1YEA5_9SPHI</name>
<evidence type="ECO:0000313" key="2">
    <source>
        <dbReference type="Proteomes" id="UP000466586"/>
    </source>
</evidence>
<dbReference type="RefSeq" id="WP_160845541.1">
    <property type="nucleotide sequence ID" value="NZ_WVHT01000007.1"/>
</dbReference>
<comment type="caution">
    <text evidence="1">The sequence shown here is derived from an EMBL/GenBank/DDBJ whole genome shotgun (WGS) entry which is preliminary data.</text>
</comment>
<protein>
    <recommendedName>
        <fullName evidence="3">Ig-like domain-containing protein</fullName>
    </recommendedName>
</protein>
<evidence type="ECO:0008006" key="3">
    <source>
        <dbReference type="Google" id="ProtNLM"/>
    </source>
</evidence>